<sequence length="391" mass="40862">MPCSGIYLRGAGWGWGSGNVPTASTAIVATGTGHANIISFMAPVNANDGYWYGGGVSDLSIIMANLFTPSVQTGAAIFVQHAQKFHIHDIQIRYPHVGIEVFSGAYNDIDHVYIAQMPLDGTGIWGHGTDAGCSDIGNCRTRSDVLNMADLRIDSQLPHADHGAGTGIRLTDFMATAWIRHSVIEQTNLGLDIACRNSSSADACPQFIHADRLEIEVNGLGAQGASAAIRADNFVHLECTSCQLYGFNTPHHIVYLDASRFSSIGHAEFLGGKMEGSSGTCLRTSVQDTKVIGGDIIGCGHSGAPADAFGVEVLPNRGPGGGADEGSAIISGVNFCGGAERTPSTAMAPVHLGAGVGYNVITGNVFRSCRRGVSDTSGQKNNVIANNTPYP</sequence>
<evidence type="ECO:0000313" key="2">
    <source>
        <dbReference type="EMBL" id="RFD20237.1"/>
    </source>
</evidence>
<feature type="compositionally biased region" description="Polar residues" evidence="1">
    <location>
        <begin position="374"/>
        <end position="391"/>
    </location>
</feature>
<accession>A0A371Z1A1</accession>
<evidence type="ECO:0000256" key="1">
    <source>
        <dbReference type="SAM" id="MobiDB-lite"/>
    </source>
</evidence>
<reference evidence="2 3" key="1">
    <citation type="submission" date="2018-08" db="EMBL/GenBank/DDBJ databases">
        <title>Komagataeibacter sp. AV 382.</title>
        <authorList>
            <person name="Skraban J."/>
            <person name="Trcek J."/>
        </authorList>
    </citation>
    <scope>NUCLEOTIDE SEQUENCE [LARGE SCALE GENOMIC DNA]</scope>
    <source>
        <strain evidence="2 3">AV 382</strain>
    </source>
</reference>
<organism evidence="2 3">
    <name type="scientific">Komagataeibacter melaceti</name>
    <dbReference type="NCBI Taxonomy" id="2766577"/>
    <lineage>
        <taxon>Bacteria</taxon>
        <taxon>Pseudomonadati</taxon>
        <taxon>Pseudomonadota</taxon>
        <taxon>Alphaproteobacteria</taxon>
        <taxon>Acetobacterales</taxon>
        <taxon>Acetobacteraceae</taxon>
        <taxon>Komagataeibacter</taxon>
    </lineage>
</organism>
<dbReference type="RefSeq" id="WP_116702747.1">
    <property type="nucleotide sequence ID" value="NZ_QUWV01000053.1"/>
</dbReference>
<evidence type="ECO:0000313" key="3">
    <source>
        <dbReference type="Proteomes" id="UP000262371"/>
    </source>
</evidence>
<comment type="caution">
    <text evidence="2">The sequence shown here is derived from an EMBL/GenBank/DDBJ whole genome shotgun (WGS) entry which is preliminary data.</text>
</comment>
<dbReference type="OrthoDB" id="7255162at2"/>
<proteinExistence type="predicted"/>
<feature type="region of interest" description="Disordered" evidence="1">
    <location>
        <begin position="372"/>
        <end position="391"/>
    </location>
</feature>
<gene>
    <name evidence="2" type="ORF">DY926_07175</name>
</gene>
<name>A0A371Z1A1_9PROT</name>
<dbReference type="EMBL" id="QUWV01000053">
    <property type="protein sequence ID" value="RFD20237.1"/>
    <property type="molecule type" value="Genomic_DNA"/>
</dbReference>
<keyword evidence="3" id="KW-1185">Reference proteome</keyword>
<dbReference type="AlphaFoldDB" id="A0A371Z1A1"/>
<evidence type="ECO:0008006" key="4">
    <source>
        <dbReference type="Google" id="ProtNLM"/>
    </source>
</evidence>
<dbReference type="Proteomes" id="UP000262371">
    <property type="component" value="Unassembled WGS sequence"/>
</dbReference>
<protein>
    <recommendedName>
        <fullName evidence="4">Right-handed parallel beta-helix repeat-containing protein</fullName>
    </recommendedName>
</protein>